<protein>
    <recommendedName>
        <fullName evidence="3">Orc1-like AAA ATPase domain-containing protein</fullName>
    </recommendedName>
</protein>
<dbReference type="Proteomes" id="UP000706151">
    <property type="component" value="Unassembled WGS sequence"/>
</dbReference>
<organism evidence="1 2">
    <name type="scientific">Candidatus Accumulibacter affinis</name>
    <dbReference type="NCBI Taxonomy" id="2954384"/>
    <lineage>
        <taxon>Bacteria</taxon>
        <taxon>Pseudomonadati</taxon>
        <taxon>Pseudomonadota</taxon>
        <taxon>Betaproteobacteria</taxon>
        <taxon>Candidatus Accumulibacter</taxon>
    </lineage>
</organism>
<reference evidence="1 2" key="1">
    <citation type="submission" date="2020-10" db="EMBL/GenBank/DDBJ databases">
        <title>Connecting structure to function with the recovery of over 1000 high-quality activated sludge metagenome-assembled genomes encoding full-length rRNA genes using long-read sequencing.</title>
        <authorList>
            <person name="Singleton C.M."/>
            <person name="Petriglieri F."/>
            <person name="Kristensen J.M."/>
            <person name="Kirkegaard R.H."/>
            <person name="Michaelsen T.Y."/>
            <person name="Andersen M.H."/>
            <person name="Karst S.M."/>
            <person name="Dueholm M.S."/>
            <person name="Nielsen P.H."/>
            <person name="Albertsen M."/>
        </authorList>
    </citation>
    <scope>NUCLEOTIDE SEQUENCE [LARGE SCALE GENOMIC DNA]</scope>
    <source>
        <strain evidence="1">Fred_18-Q3-R57-64_BAT3C.720</strain>
    </source>
</reference>
<evidence type="ECO:0008006" key="3">
    <source>
        <dbReference type="Google" id="ProtNLM"/>
    </source>
</evidence>
<gene>
    <name evidence="1" type="ORF">IPK02_10135</name>
</gene>
<name>A0A935W7S2_9PROT</name>
<sequence length="399" mass="44675">MEVESSLGSRHVYLFSGTIGSGKSTELRRLANQLREDEQYALVVNVMEYLNPQIPVGVADLLMAMTLGVWEAWARAQGSDANDGKRWAWWASLLAMRPEGKELEISGGPVKLKIALHANPTFRERLRKYFEFNLDTLVGEINRFFADLGEEIRRQRSLDEAAHLVVVVDSLEHFGGQATPGKADEVLQSLLGIFNTFNAYLRIDGWSVIYSVPPLLHKLAPGVAATFGMSTTYYLTSAHVFKNRSNALDDETIEQKMIPLLLRRLGAAQQPALIGLPELRNIVQMTGGDLRDLLRTLRAALLAGLTDNQFPVAQAQLERVYNDLRRPYLPLPQDTAERLRQIHADKEAYLATAADWQLVISDLAQKRVLLYLNGTEWYDVHPLLRAPLAAQRPALVNPA</sequence>
<proteinExistence type="predicted"/>
<evidence type="ECO:0000313" key="2">
    <source>
        <dbReference type="Proteomes" id="UP000706151"/>
    </source>
</evidence>
<evidence type="ECO:0000313" key="1">
    <source>
        <dbReference type="EMBL" id="MBK7954280.1"/>
    </source>
</evidence>
<dbReference type="EMBL" id="JADJOT010000008">
    <property type="protein sequence ID" value="MBK7954280.1"/>
    <property type="molecule type" value="Genomic_DNA"/>
</dbReference>
<dbReference type="InterPro" id="IPR027417">
    <property type="entry name" value="P-loop_NTPase"/>
</dbReference>
<comment type="caution">
    <text evidence="1">The sequence shown here is derived from an EMBL/GenBank/DDBJ whole genome shotgun (WGS) entry which is preliminary data.</text>
</comment>
<dbReference type="SUPFAM" id="SSF52540">
    <property type="entry name" value="P-loop containing nucleoside triphosphate hydrolases"/>
    <property type="match status" value="1"/>
</dbReference>
<dbReference type="AlphaFoldDB" id="A0A935W7S2"/>
<accession>A0A935W7S2</accession>